<dbReference type="GO" id="GO:0000466">
    <property type="term" value="P:maturation of 5.8S rRNA from tricistronic rRNA transcript (SSU-rRNA, 5.8S rRNA, LSU-rRNA)"/>
    <property type="evidence" value="ECO:0007669"/>
    <property type="project" value="UniProtKB-UniRule"/>
</dbReference>
<dbReference type="InterPro" id="IPR012953">
    <property type="entry name" value="BOP1_N_dom"/>
</dbReference>
<gene>
    <name evidence="10" type="ORF">KFL_003630120</name>
</gene>
<comment type="subcellular location">
    <subcellularLocation>
        <location evidence="6">Nucleus</location>
        <location evidence="6">Nucleolus</location>
    </subcellularLocation>
    <subcellularLocation>
        <location evidence="6">Nucleus</location>
        <location evidence="6">Nucleoplasm</location>
    </subcellularLocation>
</comment>
<evidence type="ECO:0000313" key="11">
    <source>
        <dbReference type="Proteomes" id="UP000054558"/>
    </source>
</evidence>
<dbReference type="HAMAP" id="MF_03027">
    <property type="entry name" value="BOP1"/>
    <property type="match status" value="1"/>
</dbReference>
<dbReference type="InterPro" id="IPR019775">
    <property type="entry name" value="WD40_repeat_CS"/>
</dbReference>
<dbReference type="EMBL" id="DF237312">
    <property type="protein sequence ID" value="GAQ87594.1"/>
    <property type="molecule type" value="Genomic_DNA"/>
</dbReference>
<dbReference type="SMART" id="SM00320">
    <property type="entry name" value="WD40"/>
    <property type="match status" value="6"/>
</dbReference>
<dbReference type="AlphaFoldDB" id="A0A1Y1I9E9"/>
<dbReference type="GO" id="GO:0070545">
    <property type="term" value="C:PeBoW complex"/>
    <property type="evidence" value="ECO:0000318"/>
    <property type="project" value="GO_Central"/>
</dbReference>
<keyword evidence="4" id="KW-0677">Repeat</keyword>
<evidence type="ECO:0000256" key="4">
    <source>
        <dbReference type="ARBA" id="ARBA00022737"/>
    </source>
</evidence>
<dbReference type="Pfam" id="PF08145">
    <property type="entry name" value="BOP1NT"/>
    <property type="match status" value="1"/>
</dbReference>
<feature type="repeat" description="WD" evidence="7">
    <location>
        <begin position="435"/>
        <end position="476"/>
    </location>
</feature>
<dbReference type="PANTHER" id="PTHR17605:SF0">
    <property type="entry name" value="RIBOSOME BIOGENESIS PROTEIN BOP1"/>
    <property type="match status" value="1"/>
</dbReference>
<dbReference type="PROSITE" id="PS50294">
    <property type="entry name" value="WD_REPEATS_REGION"/>
    <property type="match status" value="1"/>
</dbReference>
<dbReference type="InterPro" id="IPR015943">
    <property type="entry name" value="WD40/YVTN_repeat-like_dom_sf"/>
</dbReference>
<sequence length="770" mass="86697">MARQGKRKAGDVREPSNGTTDPESSDEGDLLEGNASDDEGALSDGSEGGLVASSSEDEGALASEEEGSDPESDGEGESDEENEDGEIGEATEELAQAVQDYYLERDAREGEEAENGELVRGQEEVGVSGRGEEEERRGAGEERFGPHVDESDSSEDERPDRNTVGNVPLEWYKDEEHIGYTKHGKKIIKQKRKDELDKFLKQADDPKAWRTLYDEYNDEDIVLSKEEIAMIQRIRQGKIPHAEVNPHEPYVDWFEFEDKGQPLSGAPEPKRRFIPSKWEAKQVVKIVRAIRKGWISFDKKPEAPRVYLLWEDDFRTADKTANGLTYIPPPKPKLPGHEESYNPPLEYLPTEEELNSYDLMYEEDRPKYIPRKFDSLRQVPSYANFVKDKFERCLDLYLSPRIRKKRINIDPESLIPKLPKPKDLQPFPTTLYLEFLGHEGAVRTLATDPSGQWLASGSRDGTVRLWEVQTGRCRKVWSLNTPVKFLSWNPNPDRPLLAVVFGRSVLLMGSGTGNETQSEAAAGLVKLQETATGAADEGAVVRWQKSERAEGLEVVHKHDVAHVSWHHKGDYFASTSPDAVSTAVLVHQLGKQQTQNPFRKNHGRVQRVLFHPTRPFFFVATQTHVRVYNLAKQQLAKKLTAGVNQISSMAIHSGGDNLIIGSYDNKLTWFDMDLSTKPYRTLRYHDSSIEGVAFHRSYPLFASCSDDGSAHVFHGMVYSNLLENPLIVPVKILRGHKVVESEGVLDCAFHPTQPWLFTAGADKSIKLYCN</sequence>
<evidence type="ECO:0000256" key="5">
    <source>
        <dbReference type="ARBA" id="ARBA00023242"/>
    </source>
</evidence>
<dbReference type="SUPFAM" id="SSF50978">
    <property type="entry name" value="WD40 repeat-like"/>
    <property type="match status" value="1"/>
</dbReference>
<protein>
    <recommendedName>
        <fullName evidence="6">Ribosome biogenesis protein BOP1 homolog</fullName>
    </recommendedName>
</protein>
<feature type="compositionally biased region" description="Basic and acidic residues" evidence="8">
    <location>
        <begin position="130"/>
        <end position="161"/>
    </location>
</feature>
<keyword evidence="11" id="KW-1185">Reference proteome</keyword>
<evidence type="ECO:0000256" key="1">
    <source>
        <dbReference type="ARBA" id="ARBA00022517"/>
    </source>
</evidence>
<keyword evidence="5 6" id="KW-0539">Nucleus</keyword>
<feature type="region of interest" description="Disordered" evidence="8">
    <location>
        <begin position="1"/>
        <end position="167"/>
    </location>
</feature>
<feature type="compositionally biased region" description="Acidic residues" evidence="8">
    <location>
        <begin position="55"/>
        <end position="92"/>
    </location>
</feature>
<dbReference type="PANTHER" id="PTHR17605">
    <property type="entry name" value="RIBOSOME BIOGENESIS PROTEIN BOP1 BLOCK OF PROLIFERATION 1 PROTEIN"/>
    <property type="match status" value="1"/>
</dbReference>
<keyword evidence="3 7" id="KW-0853">WD repeat</keyword>
<evidence type="ECO:0000256" key="7">
    <source>
        <dbReference type="PROSITE-ProRule" id="PRU00221"/>
    </source>
</evidence>
<name>A0A1Y1I9E9_KLENI</name>
<keyword evidence="2 6" id="KW-0698">rRNA processing</keyword>
<dbReference type="InterPro" id="IPR001680">
    <property type="entry name" value="WD40_rpt"/>
</dbReference>
<accession>A0A1Y1I9E9</accession>
<keyword evidence="1 6" id="KW-0690">Ribosome biogenesis</keyword>
<feature type="domain" description="BOP1 N-terminal" evidence="9">
    <location>
        <begin position="172"/>
        <end position="428"/>
    </location>
</feature>
<dbReference type="Gene3D" id="2.130.10.10">
    <property type="entry name" value="YVTN repeat-like/Quinoprotein amine dehydrogenase"/>
    <property type="match status" value="1"/>
</dbReference>
<comment type="function">
    <text evidence="6">Required for maturation of ribosomal RNAs and formation of the large ribosomal subunit.</text>
</comment>
<dbReference type="GO" id="GO:0005654">
    <property type="term" value="C:nucleoplasm"/>
    <property type="evidence" value="ECO:0007669"/>
    <property type="project" value="UniProtKB-SubCell"/>
</dbReference>
<dbReference type="CDD" id="cd00200">
    <property type="entry name" value="WD40"/>
    <property type="match status" value="1"/>
</dbReference>
<proteinExistence type="inferred from homology"/>
<dbReference type="Pfam" id="PF00400">
    <property type="entry name" value="WD40"/>
    <property type="match status" value="3"/>
</dbReference>
<dbReference type="FunFam" id="2.130.10.10:FF:000061">
    <property type="entry name" value="Ribosome biogenesis protein BOP1 homolog"/>
    <property type="match status" value="1"/>
</dbReference>
<dbReference type="PROSITE" id="PS00678">
    <property type="entry name" value="WD_REPEATS_1"/>
    <property type="match status" value="1"/>
</dbReference>
<evidence type="ECO:0000256" key="6">
    <source>
        <dbReference type="HAMAP-Rule" id="MF_03027"/>
    </source>
</evidence>
<dbReference type="InterPro" id="IPR028598">
    <property type="entry name" value="BOP1/Erb1"/>
</dbReference>
<dbReference type="GO" id="GO:0000463">
    <property type="term" value="P:maturation of LSU-rRNA from tricistronic rRNA transcript (SSU-rRNA, 5.8S rRNA, LSU-rRNA)"/>
    <property type="evidence" value="ECO:0000318"/>
    <property type="project" value="GO_Central"/>
</dbReference>
<dbReference type="InterPro" id="IPR036322">
    <property type="entry name" value="WD40_repeat_dom_sf"/>
</dbReference>
<dbReference type="Proteomes" id="UP000054558">
    <property type="component" value="Unassembled WGS sequence"/>
</dbReference>
<dbReference type="PROSITE" id="PS50082">
    <property type="entry name" value="WD_REPEATS_2"/>
    <property type="match status" value="1"/>
</dbReference>
<feature type="compositionally biased region" description="Acidic residues" evidence="8">
    <location>
        <begin position="23"/>
        <end position="41"/>
    </location>
</feature>
<comment type="similarity">
    <text evidence="6">Belongs to the WD repeat BOP1/ERB1 family.</text>
</comment>
<dbReference type="STRING" id="105231.A0A1Y1I9E9"/>
<evidence type="ECO:0000313" key="10">
    <source>
        <dbReference type="EMBL" id="GAQ87594.1"/>
    </source>
</evidence>
<dbReference type="GO" id="GO:0030687">
    <property type="term" value="C:preribosome, large subunit precursor"/>
    <property type="evidence" value="ECO:0000318"/>
    <property type="project" value="GO_Central"/>
</dbReference>
<evidence type="ECO:0000256" key="2">
    <source>
        <dbReference type="ARBA" id="ARBA00022552"/>
    </source>
</evidence>
<evidence type="ECO:0000256" key="3">
    <source>
        <dbReference type="ARBA" id="ARBA00022574"/>
    </source>
</evidence>
<dbReference type="SMART" id="SM01035">
    <property type="entry name" value="BOP1NT"/>
    <property type="match status" value="1"/>
</dbReference>
<organism evidence="10 11">
    <name type="scientific">Klebsormidium nitens</name>
    <name type="common">Green alga</name>
    <name type="synonym">Ulothrix nitens</name>
    <dbReference type="NCBI Taxonomy" id="105231"/>
    <lineage>
        <taxon>Eukaryota</taxon>
        <taxon>Viridiplantae</taxon>
        <taxon>Streptophyta</taxon>
        <taxon>Klebsormidiophyceae</taxon>
        <taxon>Klebsormidiales</taxon>
        <taxon>Klebsormidiaceae</taxon>
        <taxon>Klebsormidium</taxon>
    </lineage>
</organism>
<evidence type="ECO:0000259" key="9">
    <source>
        <dbReference type="SMART" id="SM01035"/>
    </source>
</evidence>
<dbReference type="OMA" id="MRPAKGE"/>
<reference evidence="10 11" key="1">
    <citation type="journal article" date="2014" name="Nat. Commun.">
        <title>Klebsormidium flaccidum genome reveals primary factors for plant terrestrial adaptation.</title>
        <authorList>
            <person name="Hori K."/>
            <person name="Maruyama F."/>
            <person name="Fujisawa T."/>
            <person name="Togashi T."/>
            <person name="Yamamoto N."/>
            <person name="Seo M."/>
            <person name="Sato S."/>
            <person name="Yamada T."/>
            <person name="Mori H."/>
            <person name="Tajima N."/>
            <person name="Moriyama T."/>
            <person name="Ikeuchi M."/>
            <person name="Watanabe M."/>
            <person name="Wada H."/>
            <person name="Kobayashi K."/>
            <person name="Saito M."/>
            <person name="Masuda T."/>
            <person name="Sasaki-Sekimoto Y."/>
            <person name="Mashiguchi K."/>
            <person name="Awai K."/>
            <person name="Shimojima M."/>
            <person name="Masuda S."/>
            <person name="Iwai M."/>
            <person name="Nobusawa T."/>
            <person name="Narise T."/>
            <person name="Kondo S."/>
            <person name="Saito H."/>
            <person name="Sato R."/>
            <person name="Murakawa M."/>
            <person name="Ihara Y."/>
            <person name="Oshima-Yamada Y."/>
            <person name="Ohtaka K."/>
            <person name="Satoh M."/>
            <person name="Sonobe K."/>
            <person name="Ishii M."/>
            <person name="Ohtani R."/>
            <person name="Kanamori-Sato M."/>
            <person name="Honoki R."/>
            <person name="Miyazaki D."/>
            <person name="Mochizuki H."/>
            <person name="Umetsu J."/>
            <person name="Higashi K."/>
            <person name="Shibata D."/>
            <person name="Kamiya Y."/>
            <person name="Sato N."/>
            <person name="Nakamura Y."/>
            <person name="Tabata S."/>
            <person name="Ida S."/>
            <person name="Kurokawa K."/>
            <person name="Ohta H."/>
        </authorList>
    </citation>
    <scope>NUCLEOTIDE SEQUENCE [LARGE SCALE GENOMIC DNA]</scope>
    <source>
        <strain evidence="10 11">NIES-2285</strain>
    </source>
</reference>
<dbReference type="OrthoDB" id="5571054at2759"/>
<dbReference type="GO" id="GO:0043021">
    <property type="term" value="F:ribonucleoprotein complex binding"/>
    <property type="evidence" value="ECO:0000318"/>
    <property type="project" value="GO_Central"/>
</dbReference>
<evidence type="ECO:0000256" key="8">
    <source>
        <dbReference type="SAM" id="MobiDB-lite"/>
    </source>
</evidence>